<evidence type="ECO:0000313" key="1">
    <source>
        <dbReference type="EMBL" id="KAK7260206.1"/>
    </source>
</evidence>
<gene>
    <name evidence="1" type="ORF">RIF29_26053</name>
</gene>
<keyword evidence="2" id="KW-1185">Reference proteome</keyword>
<dbReference type="EMBL" id="JAYWIO010000005">
    <property type="protein sequence ID" value="KAK7260206.1"/>
    <property type="molecule type" value="Genomic_DNA"/>
</dbReference>
<protein>
    <submittedName>
        <fullName evidence="1">Uncharacterized protein</fullName>
    </submittedName>
</protein>
<comment type="caution">
    <text evidence="1">The sequence shown here is derived from an EMBL/GenBank/DDBJ whole genome shotgun (WGS) entry which is preliminary data.</text>
</comment>
<reference evidence="1 2" key="1">
    <citation type="submission" date="2024-01" db="EMBL/GenBank/DDBJ databases">
        <title>The genomes of 5 underutilized Papilionoideae crops provide insights into root nodulation and disease resistanc.</title>
        <authorList>
            <person name="Yuan L."/>
        </authorList>
    </citation>
    <scope>NUCLEOTIDE SEQUENCE [LARGE SCALE GENOMIC DNA]</scope>
    <source>
        <strain evidence="1">ZHUSHIDOU_FW_LH</strain>
        <tissue evidence="1">Leaf</tissue>
    </source>
</reference>
<evidence type="ECO:0000313" key="2">
    <source>
        <dbReference type="Proteomes" id="UP001372338"/>
    </source>
</evidence>
<organism evidence="1 2">
    <name type="scientific">Crotalaria pallida</name>
    <name type="common">Smooth rattlebox</name>
    <name type="synonym">Crotalaria striata</name>
    <dbReference type="NCBI Taxonomy" id="3830"/>
    <lineage>
        <taxon>Eukaryota</taxon>
        <taxon>Viridiplantae</taxon>
        <taxon>Streptophyta</taxon>
        <taxon>Embryophyta</taxon>
        <taxon>Tracheophyta</taxon>
        <taxon>Spermatophyta</taxon>
        <taxon>Magnoliopsida</taxon>
        <taxon>eudicotyledons</taxon>
        <taxon>Gunneridae</taxon>
        <taxon>Pentapetalae</taxon>
        <taxon>rosids</taxon>
        <taxon>fabids</taxon>
        <taxon>Fabales</taxon>
        <taxon>Fabaceae</taxon>
        <taxon>Papilionoideae</taxon>
        <taxon>50 kb inversion clade</taxon>
        <taxon>genistoids sensu lato</taxon>
        <taxon>core genistoids</taxon>
        <taxon>Crotalarieae</taxon>
        <taxon>Crotalaria</taxon>
    </lineage>
</organism>
<dbReference type="Proteomes" id="UP001372338">
    <property type="component" value="Unassembled WGS sequence"/>
</dbReference>
<sequence length="94" mass="10896">MKAKISDRRRLKLETVRTANGEESEMTAADSRSRLEDSSVLQIHSLSLIYVSVPLGRTTTDPNPVFLFFFPRLMFRVSMLRFYRVLFLLLLPSD</sequence>
<proteinExistence type="predicted"/>
<name>A0AAN9EPQ1_CROPI</name>
<accession>A0AAN9EPQ1</accession>
<dbReference type="AlphaFoldDB" id="A0AAN9EPQ1"/>